<dbReference type="InterPro" id="IPR014509">
    <property type="entry name" value="YjdF-like"/>
</dbReference>
<gene>
    <name evidence="2" type="ORF">A3G06_00785</name>
</gene>
<comment type="caution">
    <text evidence="2">The sequence shown here is derived from an EMBL/GenBank/DDBJ whole genome shotgun (WGS) entry which is preliminary data.</text>
</comment>
<dbReference type="Pfam" id="PF09997">
    <property type="entry name" value="DUF2238"/>
    <property type="match status" value="1"/>
</dbReference>
<feature type="transmembrane region" description="Helical" evidence="1">
    <location>
        <begin position="35"/>
        <end position="56"/>
    </location>
</feature>
<dbReference type="AlphaFoldDB" id="A0A1F6Y8S7"/>
<feature type="transmembrane region" description="Helical" evidence="1">
    <location>
        <begin position="105"/>
        <end position="123"/>
    </location>
</feature>
<dbReference type="EMBL" id="MFVV01000035">
    <property type="protein sequence ID" value="OGJ02767.1"/>
    <property type="molecule type" value="Genomic_DNA"/>
</dbReference>
<proteinExistence type="predicted"/>
<protein>
    <recommendedName>
        <fullName evidence="4">VanZ-like domain-containing protein</fullName>
    </recommendedName>
</protein>
<evidence type="ECO:0008006" key="4">
    <source>
        <dbReference type="Google" id="ProtNLM"/>
    </source>
</evidence>
<dbReference type="STRING" id="1801797.A3G06_00785"/>
<keyword evidence="1" id="KW-0472">Membrane</keyword>
<feature type="transmembrane region" description="Helical" evidence="1">
    <location>
        <begin position="7"/>
        <end position="29"/>
    </location>
</feature>
<organism evidence="2 3">
    <name type="scientific">Candidatus Nomurabacteria bacterium RIFCSPLOWO2_12_FULL_46_14</name>
    <dbReference type="NCBI Taxonomy" id="1801797"/>
    <lineage>
        <taxon>Bacteria</taxon>
        <taxon>Candidatus Nomuraibacteriota</taxon>
    </lineage>
</organism>
<name>A0A1F6Y8S7_9BACT</name>
<keyword evidence="1" id="KW-0812">Transmembrane</keyword>
<reference evidence="2 3" key="1">
    <citation type="journal article" date="2016" name="Nat. Commun.">
        <title>Thousands of microbial genomes shed light on interconnected biogeochemical processes in an aquifer system.</title>
        <authorList>
            <person name="Anantharaman K."/>
            <person name="Brown C.T."/>
            <person name="Hug L.A."/>
            <person name="Sharon I."/>
            <person name="Castelle C.J."/>
            <person name="Probst A.J."/>
            <person name="Thomas B.C."/>
            <person name="Singh A."/>
            <person name="Wilkins M.J."/>
            <person name="Karaoz U."/>
            <person name="Brodie E.L."/>
            <person name="Williams K.H."/>
            <person name="Hubbard S.S."/>
            <person name="Banfield J.F."/>
        </authorList>
    </citation>
    <scope>NUCLEOTIDE SEQUENCE [LARGE SCALE GENOMIC DNA]</scope>
</reference>
<sequence>MDRKKLLICLSALIVFIFLVHVGASFFYWYRALGWLDIFLHFLGGIWLSLAAVWLLRIDDFGIRALFSIIVFVLLFGVLWEGYELLVNSSTTRNPLDVLDTLSDLLLDLLGGGVGIFFVKNYAAKR</sequence>
<evidence type="ECO:0000313" key="3">
    <source>
        <dbReference type="Proteomes" id="UP000176192"/>
    </source>
</evidence>
<evidence type="ECO:0000313" key="2">
    <source>
        <dbReference type="EMBL" id="OGJ02767.1"/>
    </source>
</evidence>
<keyword evidence="1" id="KW-1133">Transmembrane helix</keyword>
<feature type="transmembrane region" description="Helical" evidence="1">
    <location>
        <begin position="63"/>
        <end position="80"/>
    </location>
</feature>
<evidence type="ECO:0000256" key="1">
    <source>
        <dbReference type="SAM" id="Phobius"/>
    </source>
</evidence>
<accession>A0A1F6Y8S7</accession>
<dbReference type="Proteomes" id="UP000176192">
    <property type="component" value="Unassembled WGS sequence"/>
</dbReference>